<comment type="caution">
    <text evidence="2">The sequence shown here is derived from an EMBL/GenBank/DDBJ whole genome shotgun (WGS) entry which is preliminary data.</text>
</comment>
<evidence type="ECO:0000313" key="2">
    <source>
        <dbReference type="EMBL" id="MBC2961544.1"/>
    </source>
</evidence>
<proteinExistence type="predicted"/>
<accession>A0ABR6UAT3</accession>
<reference evidence="2 3" key="1">
    <citation type="submission" date="2020-08" db="EMBL/GenBank/DDBJ databases">
        <title>novel species in genus Nocardioides.</title>
        <authorList>
            <person name="Zhang G."/>
        </authorList>
    </citation>
    <scope>NUCLEOTIDE SEQUENCE [LARGE SCALE GENOMIC DNA]</scope>
    <source>
        <strain evidence="2 3">SC8A-24</strain>
    </source>
</reference>
<evidence type="ECO:0000256" key="1">
    <source>
        <dbReference type="SAM" id="MobiDB-lite"/>
    </source>
</evidence>
<feature type="compositionally biased region" description="Gly residues" evidence="1">
    <location>
        <begin position="33"/>
        <end position="48"/>
    </location>
</feature>
<dbReference type="EMBL" id="JACMYC010000008">
    <property type="protein sequence ID" value="MBC2961544.1"/>
    <property type="molecule type" value="Genomic_DNA"/>
</dbReference>
<keyword evidence="3" id="KW-1185">Reference proteome</keyword>
<gene>
    <name evidence="2" type="ORF">H7344_14675</name>
</gene>
<dbReference type="RefSeq" id="WP_186346745.1">
    <property type="nucleotide sequence ID" value="NZ_BMMR01000006.1"/>
</dbReference>
<feature type="compositionally biased region" description="Basic and acidic residues" evidence="1">
    <location>
        <begin position="65"/>
        <end position="82"/>
    </location>
</feature>
<sequence length="82" mass="8814">MLKFLLVVVLFALATYAAVRFLERRGTPPIAGGPSGSSGGRGPRGPRGSGPAQPPRPLGPDDDPDFLRDLERKRKHPEDPDL</sequence>
<organism evidence="2 3">
    <name type="scientific">Nocardioides deserti</name>
    <dbReference type="NCBI Taxonomy" id="1588644"/>
    <lineage>
        <taxon>Bacteria</taxon>
        <taxon>Bacillati</taxon>
        <taxon>Actinomycetota</taxon>
        <taxon>Actinomycetes</taxon>
        <taxon>Propionibacteriales</taxon>
        <taxon>Nocardioidaceae</taxon>
        <taxon>Nocardioides</taxon>
    </lineage>
</organism>
<name>A0ABR6UAT3_9ACTN</name>
<protein>
    <submittedName>
        <fullName evidence="2">Uncharacterized protein</fullName>
    </submittedName>
</protein>
<feature type="region of interest" description="Disordered" evidence="1">
    <location>
        <begin position="24"/>
        <end position="82"/>
    </location>
</feature>
<evidence type="ECO:0000313" key="3">
    <source>
        <dbReference type="Proteomes" id="UP000604001"/>
    </source>
</evidence>
<dbReference type="Proteomes" id="UP000604001">
    <property type="component" value="Unassembled WGS sequence"/>
</dbReference>